<dbReference type="InterPro" id="IPR036425">
    <property type="entry name" value="MoaB/Mog-like_dom_sf"/>
</dbReference>
<dbReference type="InterPro" id="IPR001453">
    <property type="entry name" value="MoaB/Mog_dom"/>
</dbReference>
<gene>
    <name evidence="4" type="ORF">S12H4_19560</name>
</gene>
<accession>X1TAN1</accession>
<dbReference type="InterPro" id="IPR051920">
    <property type="entry name" value="MPT_Adenylyltrnsfr/MoaC-Rel"/>
</dbReference>
<protein>
    <recommendedName>
        <fullName evidence="3">MoaB/Mog domain-containing protein</fullName>
    </recommendedName>
</protein>
<dbReference type="Gene3D" id="3.40.980.10">
    <property type="entry name" value="MoaB/Mog-like domain"/>
    <property type="match status" value="1"/>
</dbReference>
<name>X1TAN1_9ZZZZ</name>
<dbReference type="AlphaFoldDB" id="X1TAN1"/>
<dbReference type="Pfam" id="PF00994">
    <property type="entry name" value="MoCF_biosynth"/>
    <property type="match status" value="1"/>
</dbReference>
<comment type="pathway">
    <text evidence="1">Cofactor biosynthesis; molybdopterin biosynthesis.</text>
</comment>
<dbReference type="PROSITE" id="PS01078">
    <property type="entry name" value="MOCF_BIOSYNTHESIS_1"/>
    <property type="match status" value="1"/>
</dbReference>
<evidence type="ECO:0000256" key="1">
    <source>
        <dbReference type="ARBA" id="ARBA00005046"/>
    </source>
</evidence>
<evidence type="ECO:0000256" key="2">
    <source>
        <dbReference type="ARBA" id="ARBA00023150"/>
    </source>
</evidence>
<feature type="domain" description="MoaB/Mog" evidence="3">
    <location>
        <begin position="5"/>
        <end position="98"/>
    </location>
</feature>
<dbReference type="PANTHER" id="PTHR43764">
    <property type="entry name" value="MOLYBDENUM COFACTOR BIOSYNTHESIS"/>
    <property type="match status" value="1"/>
</dbReference>
<dbReference type="EMBL" id="BARW01009794">
    <property type="protein sequence ID" value="GAI84600.1"/>
    <property type="molecule type" value="Genomic_DNA"/>
</dbReference>
<keyword evidence="2" id="KW-0501">Molybdenum cofactor biosynthesis</keyword>
<feature type="non-terminal residue" evidence="4">
    <location>
        <position position="99"/>
    </location>
</feature>
<evidence type="ECO:0000259" key="3">
    <source>
        <dbReference type="SMART" id="SM00852"/>
    </source>
</evidence>
<dbReference type="PANTHER" id="PTHR43764:SF1">
    <property type="entry name" value="MOLYBDOPTERIN MOLYBDOTRANSFERASE"/>
    <property type="match status" value="1"/>
</dbReference>
<evidence type="ECO:0000313" key="4">
    <source>
        <dbReference type="EMBL" id="GAI84600.1"/>
    </source>
</evidence>
<proteinExistence type="predicted"/>
<dbReference type="SUPFAM" id="SSF53218">
    <property type="entry name" value="Molybdenum cofactor biosynthesis proteins"/>
    <property type="match status" value="1"/>
</dbReference>
<dbReference type="GO" id="GO:0006777">
    <property type="term" value="P:Mo-molybdopterin cofactor biosynthetic process"/>
    <property type="evidence" value="ECO:0007669"/>
    <property type="project" value="UniProtKB-KW"/>
</dbReference>
<organism evidence="4">
    <name type="scientific">marine sediment metagenome</name>
    <dbReference type="NCBI Taxonomy" id="412755"/>
    <lineage>
        <taxon>unclassified sequences</taxon>
        <taxon>metagenomes</taxon>
        <taxon>ecological metagenomes</taxon>
    </lineage>
</organism>
<dbReference type="SMART" id="SM00852">
    <property type="entry name" value="MoCF_biosynth"/>
    <property type="match status" value="1"/>
</dbReference>
<sequence length="99" mass="10890">MIKAGVLTISDKGFRAQRKDESGPLVAEILTRAGYIVERQDIVPDEQEKIAECLIEWVEKDDLRLIVTTGGTGVSPTDVTPEAMLEVIKYQIPGMAEAM</sequence>
<dbReference type="InterPro" id="IPR008284">
    <property type="entry name" value="MoCF_biosynth_CS"/>
</dbReference>
<comment type="caution">
    <text evidence="4">The sequence shown here is derived from an EMBL/GenBank/DDBJ whole genome shotgun (WGS) entry which is preliminary data.</text>
</comment>
<reference evidence="4" key="1">
    <citation type="journal article" date="2014" name="Front. Microbiol.">
        <title>High frequency of phylogenetically diverse reductive dehalogenase-homologous genes in deep subseafloor sedimentary metagenomes.</title>
        <authorList>
            <person name="Kawai M."/>
            <person name="Futagami T."/>
            <person name="Toyoda A."/>
            <person name="Takaki Y."/>
            <person name="Nishi S."/>
            <person name="Hori S."/>
            <person name="Arai W."/>
            <person name="Tsubouchi T."/>
            <person name="Morono Y."/>
            <person name="Uchiyama I."/>
            <person name="Ito T."/>
            <person name="Fujiyama A."/>
            <person name="Inagaki F."/>
            <person name="Takami H."/>
        </authorList>
    </citation>
    <scope>NUCLEOTIDE SEQUENCE</scope>
    <source>
        <strain evidence="4">Expedition CK06-06</strain>
    </source>
</reference>